<feature type="domain" description="DUF6570" evidence="1">
    <location>
        <begin position="114"/>
        <end position="223"/>
    </location>
</feature>
<dbReference type="OrthoDB" id="432234at2759"/>
<reference evidence="2 3" key="1">
    <citation type="journal article" date="2016" name="Mol. Biol. Evol.">
        <title>Comparative Genomics of Early-Diverging Mushroom-Forming Fungi Provides Insights into the Origins of Lignocellulose Decay Capabilities.</title>
        <authorList>
            <person name="Nagy L.G."/>
            <person name="Riley R."/>
            <person name="Tritt A."/>
            <person name="Adam C."/>
            <person name="Daum C."/>
            <person name="Floudas D."/>
            <person name="Sun H."/>
            <person name="Yadav J.S."/>
            <person name="Pangilinan J."/>
            <person name="Larsson K.H."/>
            <person name="Matsuura K."/>
            <person name="Barry K."/>
            <person name="Labutti K."/>
            <person name="Kuo R."/>
            <person name="Ohm R.A."/>
            <person name="Bhattacharya S.S."/>
            <person name="Shirouzu T."/>
            <person name="Yoshinaga Y."/>
            <person name="Martin F.M."/>
            <person name="Grigoriev I.V."/>
            <person name="Hibbett D.S."/>
        </authorList>
    </citation>
    <scope>NUCLEOTIDE SEQUENCE [LARGE SCALE GENOMIC DNA]</scope>
    <source>
        <strain evidence="2 3">HHB10207 ss-3</strain>
    </source>
</reference>
<organism evidence="2 3">
    <name type="scientific">Sistotremastrum suecicum HHB10207 ss-3</name>
    <dbReference type="NCBI Taxonomy" id="1314776"/>
    <lineage>
        <taxon>Eukaryota</taxon>
        <taxon>Fungi</taxon>
        <taxon>Dikarya</taxon>
        <taxon>Basidiomycota</taxon>
        <taxon>Agaricomycotina</taxon>
        <taxon>Agaricomycetes</taxon>
        <taxon>Sistotremastrales</taxon>
        <taxon>Sistotremastraceae</taxon>
        <taxon>Sistotremastrum</taxon>
    </lineage>
</organism>
<evidence type="ECO:0000259" key="1">
    <source>
        <dbReference type="Pfam" id="PF20209"/>
    </source>
</evidence>
<name>A0A166DML3_9AGAM</name>
<dbReference type="Pfam" id="PF20209">
    <property type="entry name" value="DUF6570"/>
    <property type="match status" value="1"/>
</dbReference>
<dbReference type="Proteomes" id="UP000076798">
    <property type="component" value="Unassembled WGS sequence"/>
</dbReference>
<accession>A0A166DML3</accession>
<proteinExistence type="predicted"/>
<protein>
    <recommendedName>
        <fullName evidence="1">DUF6570 domain-containing protein</fullName>
    </recommendedName>
</protein>
<keyword evidence="3" id="KW-1185">Reference proteome</keyword>
<sequence>MERIERQLRDHFDELDEAEAQAVLDEETAVDEDDYWNEFDDLDTSTTPTSDLDDTLPTDNTFSAQTHEAANKFEEELKSVRYTDCELCCEKFWTFKEDSTKYNHCQRSPLKGRKYLADNDMDPGNVVPDCLKDLTDIEEQLISLTRPVIQVRYVKGGQIRYQDHISNFVQHVEELPPQLNNLPQQLPRRPRDLNIVIIRHSGVDLARQIDFKVRKTHIQDALHR</sequence>
<evidence type="ECO:0000313" key="2">
    <source>
        <dbReference type="EMBL" id="KZT38693.1"/>
    </source>
</evidence>
<dbReference type="InterPro" id="IPR046700">
    <property type="entry name" value="DUF6570"/>
</dbReference>
<gene>
    <name evidence="2" type="ORF">SISSUDRAFT_1061732</name>
</gene>
<dbReference type="AlphaFoldDB" id="A0A166DML3"/>
<evidence type="ECO:0000313" key="3">
    <source>
        <dbReference type="Proteomes" id="UP000076798"/>
    </source>
</evidence>
<dbReference type="EMBL" id="KV428058">
    <property type="protein sequence ID" value="KZT38693.1"/>
    <property type="molecule type" value="Genomic_DNA"/>
</dbReference>